<gene>
    <name evidence="2" type="ORF">GCM10012280_35500</name>
</gene>
<proteinExistence type="predicted"/>
<comment type="caution">
    <text evidence="2">The sequence shown here is derived from an EMBL/GenBank/DDBJ whole genome shotgun (WGS) entry which is preliminary data.</text>
</comment>
<reference evidence="2" key="2">
    <citation type="submission" date="2020-09" db="EMBL/GenBank/DDBJ databases">
        <authorList>
            <person name="Sun Q."/>
            <person name="Zhou Y."/>
        </authorList>
    </citation>
    <scope>NUCLEOTIDE SEQUENCE</scope>
    <source>
        <strain evidence="2">CGMCC 4.7201</strain>
    </source>
</reference>
<feature type="transmembrane region" description="Helical" evidence="1">
    <location>
        <begin position="125"/>
        <end position="147"/>
    </location>
</feature>
<feature type="transmembrane region" description="Helical" evidence="1">
    <location>
        <begin position="32"/>
        <end position="53"/>
    </location>
</feature>
<dbReference type="AlphaFoldDB" id="A0A917ZSE5"/>
<dbReference type="RefSeq" id="WP_229698518.1">
    <property type="nucleotide sequence ID" value="NZ_BMMS01000014.1"/>
</dbReference>
<keyword evidence="1" id="KW-0472">Membrane</keyword>
<keyword evidence="1" id="KW-1133">Transmembrane helix</keyword>
<feature type="transmembrane region" description="Helical" evidence="1">
    <location>
        <begin position="92"/>
        <end position="113"/>
    </location>
</feature>
<reference evidence="2" key="1">
    <citation type="journal article" date="2014" name="Int. J. Syst. Evol. Microbiol.">
        <title>Complete genome sequence of Corynebacterium casei LMG S-19264T (=DSM 44701T), isolated from a smear-ripened cheese.</title>
        <authorList>
            <consortium name="US DOE Joint Genome Institute (JGI-PGF)"/>
            <person name="Walter F."/>
            <person name="Albersmeier A."/>
            <person name="Kalinowski J."/>
            <person name="Ruckert C."/>
        </authorList>
    </citation>
    <scope>NUCLEOTIDE SEQUENCE</scope>
    <source>
        <strain evidence="2">CGMCC 4.7201</strain>
    </source>
</reference>
<evidence type="ECO:0000256" key="1">
    <source>
        <dbReference type="SAM" id="Phobius"/>
    </source>
</evidence>
<name>A0A917ZSE5_9ACTN</name>
<organism evidence="2 3">
    <name type="scientific">Wenjunlia tyrosinilytica</name>
    <dbReference type="NCBI Taxonomy" id="1544741"/>
    <lineage>
        <taxon>Bacteria</taxon>
        <taxon>Bacillati</taxon>
        <taxon>Actinomycetota</taxon>
        <taxon>Actinomycetes</taxon>
        <taxon>Kitasatosporales</taxon>
        <taxon>Streptomycetaceae</taxon>
        <taxon>Wenjunlia</taxon>
    </lineage>
</organism>
<protein>
    <submittedName>
        <fullName evidence="2">Uncharacterized protein</fullName>
    </submittedName>
</protein>
<dbReference type="EMBL" id="BMMS01000014">
    <property type="protein sequence ID" value="GGO90297.1"/>
    <property type="molecule type" value="Genomic_DNA"/>
</dbReference>
<evidence type="ECO:0000313" key="3">
    <source>
        <dbReference type="Proteomes" id="UP000641932"/>
    </source>
</evidence>
<keyword evidence="3" id="KW-1185">Reference proteome</keyword>
<evidence type="ECO:0000313" key="2">
    <source>
        <dbReference type="EMBL" id="GGO90297.1"/>
    </source>
</evidence>
<sequence length="182" mass="18981">MQVTDIKPAITLAKVATRVGRRRRTSHRLRRGLLSGAAAGAVGTTALDVVTYLDMVTRGRPTSSTPEDSIEALSRTSHIPVPGDDATRANRVAGLGALTGLFAGVGVGAVLGLTQSAGWRPRRFMLGLAATALVLAAGNGPMTVLGVTDPKTWSATDWVSDLVPHAAYGVTTAWVLQELAER</sequence>
<keyword evidence="1" id="KW-0812">Transmembrane</keyword>
<accession>A0A917ZSE5</accession>
<dbReference type="Proteomes" id="UP000641932">
    <property type="component" value="Unassembled WGS sequence"/>
</dbReference>